<evidence type="ECO:0008006" key="3">
    <source>
        <dbReference type="Google" id="ProtNLM"/>
    </source>
</evidence>
<dbReference type="Proteomes" id="UP000294498">
    <property type="component" value="Unassembled WGS sequence"/>
</dbReference>
<dbReference type="AlphaFoldDB" id="A0A4R8DWR4"/>
<evidence type="ECO:0000313" key="1">
    <source>
        <dbReference type="EMBL" id="TDX02378.1"/>
    </source>
</evidence>
<dbReference type="InterPro" id="IPR012347">
    <property type="entry name" value="Ferritin-like"/>
</dbReference>
<comment type="caution">
    <text evidence="1">The sequence shown here is derived from an EMBL/GenBank/DDBJ whole genome shotgun (WGS) entry which is preliminary data.</text>
</comment>
<evidence type="ECO:0000313" key="2">
    <source>
        <dbReference type="Proteomes" id="UP000294498"/>
    </source>
</evidence>
<dbReference type="EMBL" id="SODV01000001">
    <property type="protein sequence ID" value="TDX02378.1"/>
    <property type="molecule type" value="Genomic_DNA"/>
</dbReference>
<keyword evidence="2" id="KW-1185">Reference proteome</keyword>
<sequence>MSSTANTQITAILESLIRTNDQRIRWYEKAITQLKPEDRDLVGVFESNLRRSQEHNEFLNEEIKDLDDESLVQQALREERPEGSPKFTGQNRHAVLMNCEVSETATQLAYQKALNNPQLPGYIKELLGEQREELEKMRRRIMALKTTAL</sequence>
<dbReference type="RefSeq" id="WP_133994993.1">
    <property type="nucleotide sequence ID" value="NZ_SODV01000001.1"/>
</dbReference>
<proteinExistence type="predicted"/>
<name>A0A4R8DWR4_9BACT</name>
<gene>
    <name evidence="1" type="ORF">EDB95_3436</name>
</gene>
<protein>
    <recommendedName>
        <fullName evidence="3">DUF2383 domain-containing protein</fullName>
    </recommendedName>
</protein>
<dbReference type="OrthoDB" id="282393at2"/>
<reference evidence="1 2" key="1">
    <citation type="submission" date="2019-03" db="EMBL/GenBank/DDBJ databases">
        <title>Genomic Encyclopedia of Type Strains, Phase IV (KMG-IV): sequencing the most valuable type-strain genomes for metagenomic binning, comparative biology and taxonomic classification.</title>
        <authorList>
            <person name="Goeker M."/>
        </authorList>
    </citation>
    <scope>NUCLEOTIDE SEQUENCE [LARGE SCALE GENOMIC DNA]</scope>
    <source>
        <strain evidence="1 2">DSM 100059</strain>
    </source>
</reference>
<organism evidence="1 2">
    <name type="scientific">Dinghuibacter silviterrae</name>
    <dbReference type="NCBI Taxonomy" id="1539049"/>
    <lineage>
        <taxon>Bacteria</taxon>
        <taxon>Pseudomonadati</taxon>
        <taxon>Bacteroidota</taxon>
        <taxon>Chitinophagia</taxon>
        <taxon>Chitinophagales</taxon>
        <taxon>Chitinophagaceae</taxon>
        <taxon>Dinghuibacter</taxon>
    </lineage>
</organism>
<dbReference type="Gene3D" id="1.20.1260.10">
    <property type="match status" value="1"/>
</dbReference>
<accession>A0A4R8DWR4</accession>